<organism evidence="10 11">
    <name type="scientific">Crassostrea virginica</name>
    <name type="common">Eastern oyster</name>
    <dbReference type="NCBI Taxonomy" id="6565"/>
    <lineage>
        <taxon>Eukaryota</taxon>
        <taxon>Metazoa</taxon>
        <taxon>Spiralia</taxon>
        <taxon>Lophotrochozoa</taxon>
        <taxon>Mollusca</taxon>
        <taxon>Bivalvia</taxon>
        <taxon>Autobranchia</taxon>
        <taxon>Pteriomorphia</taxon>
        <taxon>Ostreida</taxon>
        <taxon>Ostreoidea</taxon>
        <taxon>Ostreidae</taxon>
        <taxon>Crassostrea</taxon>
    </lineage>
</organism>
<dbReference type="OrthoDB" id="10055554at2759"/>
<evidence type="ECO:0000256" key="8">
    <source>
        <dbReference type="ARBA" id="ARBA00048968"/>
    </source>
</evidence>
<dbReference type="Proteomes" id="UP000694844">
    <property type="component" value="Chromosome 4"/>
</dbReference>
<keyword evidence="6" id="KW-0862">Zinc</keyword>
<dbReference type="GO" id="GO:0016787">
    <property type="term" value="F:hydrolase activity"/>
    <property type="evidence" value="ECO:0007669"/>
    <property type="project" value="UniProtKB-KW"/>
</dbReference>
<dbReference type="RefSeq" id="XP_022335093.1">
    <property type="nucleotide sequence ID" value="XM_022479385.1"/>
</dbReference>
<dbReference type="GO" id="GO:0005507">
    <property type="term" value="F:copper ion binding"/>
    <property type="evidence" value="ECO:0007669"/>
    <property type="project" value="TreeGrafter"/>
</dbReference>
<dbReference type="KEGG" id="cvn:111131726"/>
<dbReference type="Pfam" id="PF02578">
    <property type="entry name" value="Cu-oxidase_4"/>
    <property type="match status" value="1"/>
</dbReference>
<evidence type="ECO:0000256" key="5">
    <source>
        <dbReference type="ARBA" id="ARBA00022801"/>
    </source>
</evidence>
<sequence length="401" mass="44595">MTTKMSVGIVLFSDDFEESDRDGVARALDQDKAVNLCVLLASGTVPDFISGTARDKFQDKVFEIPNIDFISGFHLAKEKHDSAMCQEIKVICKRGKEVDFLCQVFFTPAIQWNVVSIGERKVPQNETLETITEKVKDYFSNLKATDEIKFLQSSLIPDDVFFHGFSTRTGGLSTIPGMKSLNMIYTTAKRDPRLLIQENRRRLAIKAKFDVETLYVAKAVHGNTVYEIGMDPPEDGYDGVTSNKNDVTCAAPGADCVIILFADPVKRAFAAVHSGWKGTVLKIPAIAVQTLQDRFGSQAKDMLVVMGPSICKNCFDFGKDNVKQFENINPNCVLNKDREGNPTVDLKLAIRTLLQEEGVLAEHIDDTTCSLCTVEHPDQLFSYRRDGRPFGNQIGFIGLRS</sequence>
<dbReference type="AlphaFoldDB" id="A0A8B8E5Z8"/>
<comment type="catalytic activity">
    <reaction evidence="9">
        <text>S-methyl-5'-thioadenosine + phosphate = 5-(methylsulfanyl)-alpha-D-ribose 1-phosphate + adenine</text>
        <dbReference type="Rhea" id="RHEA:11852"/>
        <dbReference type="ChEBI" id="CHEBI:16708"/>
        <dbReference type="ChEBI" id="CHEBI:17509"/>
        <dbReference type="ChEBI" id="CHEBI:43474"/>
        <dbReference type="ChEBI" id="CHEBI:58533"/>
        <dbReference type="EC" id="2.4.2.28"/>
    </reaction>
    <physiologicalReaction direction="left-to-right" evidence="9">
        <dbReference type="Rhea" id="RHEA:11853"/>
    </physiologicalReaction>
</comment>
<dbReference type="InterPro" id="IPR038371">
    <property type="entry name" value="Cu_polyphenol_OxRdtase_sf"/>
</dbReference>
<dbReference type="GO" id="GO:0017061">
    <property type="term" value="F:S-methyl-5-thioadenosine phosphorylase activity"/>
    <property type="evidence" value="ECO:0007669"/>
    <property type="project" value="UniProtKB-EC"/>
</dbReference>
<comment type="catalytic activity">
    <reaction evidence="8">
        <text>adenosine + phosphate = alpha-D-ribose 1-phosphate + adenine</text>
        <dbReference type="Rhea" id="RHEA:27642"/>
        <dbReference type="ChEBI" id="CHEBI:16335"/>
        <dbReference type="ChEBI" id="CHEBI:16708"/>
        <dbReference type="ChEBI" id="CHEBI:43474"/>
        <dbReference type="ChEBI" id="CHEBI:57720"/>
        <dbReference type="EC" id="2.4.2.1"/>
    </reaction>
    <physiologicalReaction direction="left-to-right" evidence="8">
        <dbReference type="Rhea" id="RHEA:27643"/>
    </physiologicalReaction>
</comment>
<evidence type="ECO:0000256" key="4">
    <source>
        <dbReference type="ARBA" id="ARBA00022723"/>
    </source>
</evidence>
<evidence type="ECO:0000256" key="9">
    <source>
        <dbReference type="ARBA" id="ARBA00049893"/>
    </source>
</evidence>
<evidence type="ECO:0000256" key="3">
    <source>
        <dbReference type="ARBA" id="ARBA00022679"/>
    </source>
</evidence>
<dbReference type="InterPro" id="IPR003730">
    <property type="entry name" value="Cu_polyphenol_OxRdtase"/>
</dbReference>
<evidence type="ECO:0000256" key="6">
    <source>
        <dbReference type="ARBA" id="ARBA00022833"/>
    </source>
</evidence>
<evidence type="ECO:0000256" key="2">
    <source>
        <dbReference type="ARBA" id="ARBA00007353"/>
    </source>
</evidence>
<dbReference type="GeneID" id="111131726"/>
<keyword evidence="4" id="KW-0479">Metal-binding</keyword>
<gene>
    <name evidence="11" type="primary">LOC111131726</name>
</gene>
<evidence type="ECO:0000256" key="7">
    <source>
        <dbReference type="ARBA" id="ARBA00047989"/>
    </source>
</evidence>
<evidence type="ECO:0000313" key="11">
    <source>
        <dbReference type="RefSeq" id="XP_022335093.1"/>
    </source>
</evidence>
<evidence type="ECO:0000256" key="1">
    <source>
        <dbReference type="ARBA" id="ARBA00000553"/>
    </source>
</evidence>
<dbReference type="SUPFAM" id="SSF64438">
    <property type="entry name" value="CNF1/YfiH-like putative cysteine hydrolases"/>
    <property type="match status" value="1"/>
</dbReference>
<keyword evidence="5" id="KW-0378">Hydrolase</keyword>
<accession>A0A8B8E5Z8</accession>
<dbReference type="CDD" id="cd16833">
    <property type="entry name" value="YfiH"/>
    <property type="match status" value="1"/>
</dbReference>
<reference evidence="11" key="1">
    <citation type="submission" date="2025-08" db="UniProtKB">
        <authorList>
            <consortium name="RefSeq"/>
        </authorList>
    </citation>
    <scope>IDENTIFICATION</scope>
    <source>
        <tissue evidence="11">Whole sample</tissue>
    </source>
</reference>
<protein>
    <submittedName>
        <fullName evidence="11">Laccase domain-containing protein 1-like isoform X1</fullName>
    </submittedName>
</protein>
<proteinExistence type="inferred from homology"/>
<name>A0A8B8E5Z8_CRAVI</name>
<dbReference type="Gene3D" id="3.60.140.10">
    <property type="entry name" value="CNF1/YfiH-like putative cysteine hydrolases"/>
    <property type="match status" value="1"/>
</dbReference>
<keyword evidence="10" id="KW-1185">Reference proteome</keyword>
<keyword evidence="3" id="KW-0808">Transferase</keyword>
<dbReference type="PANTHER" id="PTHR30616">
    <property type="entry name" value="UNCHARACTERIZED PROTEIN YFIH"/>
    <property type="match status" value="1"/>
</dbReference>
<comment type="catalytic activity">
    <reaction evidence="7">
        <text>adenosine + H2O + H(+) = inosine + NH4(+)</text>
        <dbReference type="Rhea" id="RHEA:24408"/>
        <dbReference type="ChEBI" id="CHEBI:15377"/>
        <dbReference type="ChEBI" id="CHEBI:15378"/>
        <dbReference type="ChEBI" id="CHEBI:16335"/>
        <dbReference type="ChEBI" id="CHEBI:17596"/>
        <dbReference type="ChEBI" id="CHEBI:28938"/>
        <dbReference type="EC" id="3.5.4.4"/>
    </reaction>
    <physiologicalReaction direction="left-to-right" evidence="7">
        <dbReference type="Rhea" id="RHEA:24409"/>
    </physiologicalReaction>
</comment>
<comment type="catalytic activity">
    <reaction evidence="1">
        <text>inosine + phosphate = alpha-D-ribose 1-phosphate + hypoxanthine</text>
        <dbReference type="Rhea" id="RHEA:27646"/>
        <dbReference type="ChEBI" id="CHEBI:17368"/>
        <dbReference type="ChEBI" id="CHEBI:17596"/>
        <dbReference type="ChEBI" id="CHEBI:43474"/>
        <dbReference type="ChEBI" id="CHEBI:57720"/>
        <dbReference type="EC" id="2.4.2.1"/>
    </reaction>
    <physiologicalReaction direction="left-to-right" evidence="1">
        <dbReference type="Rhea" id="RHEA:27647"/>
    </physiologicalReaction>
</comment>
<dbReference type="InterPro" id="IPR011324">
    <property type="entry name" value="Cytotoxic_necrot_fac-like_cat"/>
</dbReference>
<comment type="similarity">
    <text evidence="2">Belongs to the purine nucleoside phosphorylase YfiH/LACC1 family.</text>
</comment>
<evidence type="ECO:0000313" key="10">
    <source>
        <dbReference type="Proteomes" id="UP000694844"/>
    </source>
</evidence>
<dbReference type="PANTHER" id="PTHR30616:SF2">
    <property type="entry name" value="PURINE NUCLEOSIDE PHOSPHORYLASE LACC1"/>
    <property type="match status" value="1"/>
</dbReference>